<dbReference type="GO" id="GO:0016747">
    <property type="term" value="F:acyltransferase activity, transferring groups other than amino-acyl groups"/>
    <property type="evidence" value="ECO:0007669"/>
    <property type="project" value="InterPro"/>
</dbReference>
<reference evidence="2 3" key="1">
    <citation type="journal article" date="2009" name="Stand. Genomic Sci.">
        <title>Complete genome sequence of Beutenbergia cavernae type strain (HKI 0122).</title>
        <authorList>
            <person name="Land M."/>
            <person name="Pukall R."/>
            <person name="Abt B."/>
            <person name="Goker M."/>
            <person name="Rohde M."/>
            <person name="Glavina Del Rio T."/>
            <person name="Tice H."/>
            <person name="Copeland A."/>
            <person name="Cheng J.F."/>
            <person name="Lucas S."/>
            <person name="Chen F."/>
            <person name="Nolan M."/>
            <person name="Bruce D."/>
            <person name="Goodwin L."/>
            <person name="Pitluck S."/>
            <person name="Ivanova N."/>
            <person name="Mavromatis K."/>
            <person name="Ovchinnikova G."/>
            <person name="Pati A."/>
            <person name="Chen A."/>
            <person name="Palaniappan K."/>
            <person name="Hauser L."/>
            <person name="Chang Y.J."/>
            <person name="Jefferies C.C."/>
            <person name="Saunders E."/>
            <person name="Brettin T."/>
            <person name="Detter J.C."/>
            <person name="Han C."/>
            <person name="Chain P."/>
            <person name="Bristow J."/>
            <person name="Eisen J.A."/>
            <person name="Markowitz V."/>
            <person name="Hugenholtz P."/>
            <person name="Kyrpides N.C."/>
            <person name="Klenk H.P."/>
            <person name="Lapidus A."/>
        </authorList>
    </citation>
    <scope>NUCLEOTIDE SEQUENCE [LARGE SCALE GENOMIC DNA]</scope>
    <source>
        <strain evidence="3">ATCC BAA-8 / DSM 12333 / NBRC 16432</strain>
    </source>
</reference>
<dbReference type="SUPFAM" id="SSF55729">
    <property type="entry name" value="Acyl-CoA N-acyltransferases (Nat)"/>
    <property type="match status" value="1"/>
</dbReference>
<dbReference type="InterPro" id="IPR000182">
    <property type="entry name" value="GNAT_dom"/>
</dbReference>
<keyword evidence="3" id="KW-1185">Reference proteome</keyword>
<accession>C5BYF7</accession>
<proteinExistence type="predicted"/>
<dbReference type="STRING" id="471853.Bcav_2812"/>
<dbReference type="OrthoDB" id="9797456at2"/>
<dbReference type="KEGG" id="bcv:Bcav_2812"/>
<name>C5BYF7_BEUC1</name>
<gene>
    <name evidence="2" type="ordered locus">Bcav_2812</name>
</gene>
<dbReference type="AlphaFoldDB" id="C5BYF7"/>
<dbReference type="EMBL" id="CP001618">
    <property type="protein sequence ID" value="ACQ81057.1"/>
    <property type="molecule type" value="Genomic_DNA"/>
</dbReference>
<dbReference type="PROSITE" id="PS51186">
    <property type="entry name" value="GNAT"/>
    <property type="match status" value="1"/>
</dbReference>
<dbReference type="Gene3D" id="3.40.630.30">
    <property type="match status" value="1"/>
</dbReference>
<organism evidence="2 3">
    <name type="scientific">Beutenbergia cavernae (strain ATCC BAA-8 / DSM 12333 / CCUG 43141 / JCM 11478 / NBRC 16432 / NCIMB 13614 / HKI 0122)</name>
    <dbReference type="NCBI Taxonomy" id="471853"/>
    <lineage>
        <taxon>Bacteria</taxon>
        <taxon>Bacillati</taxon>
        <taxon>Actinomycetota</taxon>
        <taxon>Actinomycetes</taxon>
        <taxon>Micrococcales</taxon>
        <taxon>Beutenbergiaceae</taxon>
        <taxon>Beutenbergia</taxon>
    </lineage>
</organism>
<sequence>MSFTPTITRYWQTPFAHGEVLPGEGRFSLTINADLGEDRRVTVLTTSDGTVRAAVTPALAERAGLATGTFSASSFRARLAETGITVHDPDNLFYFPESEHAALQREAAADGVRRLTASDGAAFAAFEAAAPEADRDDAFVELDHWAVVGAFAAGRLVSAASAYPWRDAPVADIGVLTVPDSRGRGHARAVVRALSAYALGEGYEPQYRCQLDNVASAATARRAGLTLFGTWEVVSPDSA</sequence>
<evidence type="ECO:0000313" key="2">
    <source>
        <dbReference type="EMBL" id="ACQ81057.1"/>
    </source>
</evidence>
<dbReference type="eggNOG" id="COG1670">
    <property type="taxonomic scope" value="Bacteria"/>
</dbReference>
<dbReference type="Proteomes" id="UP000007962">
    <property type="component" value="Chromosome"/>
</dbReference>
<keyword evidence="2" id="KW-0808">Transferase</keyword>
<protein>
    <submittedName>
        <fullName evidence="2">GCN5-related protein N-acetyltransferase</fullName>
    </submittedName>
</protein>
<feature type="domain" description="N-acetyltransferase" evidence="1">
    <location>
        <begin position="110"/>
        <end position="239"/>
    </location>
</feature>
<dbReference type="HOGENOM" id="CLU_1164835_0_0_11"/>
<evidence type="ECO:0000313" key="3">
    <source>
        <dbReference type="Proteomes" id="UP000007962"/>
    </source>
</evidence>
<dbReference type="InterPro" id="IPR016181">
    <property type="entry name" value="Acyl_CoA_acyltransferase"/>
</dbReference>
<dbReference type="Pfam" id="PF00583">
    <property type="entry name" value="Acetyltransf_1"/>
    <property type="match status" value="1"/>
</dbReference>
<evidence type="ECO:0000259" key="1">
    <source>
        <dbReference type="PROSITE" id="PS51186"/>
    </source>
</evidence>
<dbReference type="RefSeq" id="WP_015883297.1">
    <property type="nucleotide sequence ID" value="NC_012669.1"/>
</dbReference>